<dbReference type="Proteomes" id="UP000265703">
    <property type="component" value="Unassembled WGS sequence"/>
</dbReference>
<feature type="region of interest" description="Disordered" evidence="1">
    <location>
        <begin position="1"/>
        <end position="51"/>
    </location>
</feature>
<dbReference type="AlphaFoldDB" id="A0A397SCJ0"/>
<sequence>MDIDNPEQTNNIKNHSSLEALPQHNNEQESIFTTGNIMSQSPNNSHQDNRTTTAINKILGIPKVTPEILLNHSIHANPNVPSTSTNEKGKNKEYDHIIQMNQGLPPITKKHDFNYISLSELFFSHFLEY</sequence>
<protein>
    <submittedName>
        <fullName evidence="2">Uncharacterized protein</fullName>
    </submittedName>
</protein>
<accession>A0A397SCJ0</accession>
<name>A0A397SCJ0_9GLOM</name>
<proteinExistence type="predicted"/>
<evidence type="ECO:0000256" key="1">
    <source>
        <dbReference type="SAM" id="MobiDB-lite"/>
    </source>
</evidence>
<reference evidence="2 3" key="1">
    <citation type="submission" date="2018-06" db="EMBL/GenBank/DDBJ databases">
        <title>Comparative genomics reveals the genomic features of Rhizophagus irregularis, R. cerebriforme, R. diaphanum and Gigaspora rosea, and their symbiotic lifestyle signature.</title>
        <authorList>
            <person name="Morin E."/>
            <person name="San Clemente H."/>
            <person name="Chen E.C.H."/>
            <person name="De La Providencia I."/>
            <person name="Hainaut M."/>
            <person name="Kuo A."/>
            <person name="Kohler A."/>
            <person name="Murat C."/>
            <person name="Tang N."/>
            <person name="Roy S."/>
            <person name="Loubradou J."/>
            <person name="Henrissat B."/>
            <person name="Grigoriev I.V."/>
            <person name="Corradi N."/>
            <person name="Roux C."/>
            <person name="Martin F.M."/>
        </authorList>
    </citation>
    <scope>NUCLEOTIDE SEQUENCE [LARGE SCALE GENOMIC DNA]</scope>
    <source>
        <strain evidence="2 3">DAOM 227022</strain>
    </source>
</reference>
<evidence type="ECO:0000313" key="3">
    <source>
        <dbReference type="Proteomes" id="UP000265703"/>
    </source>
</evidence>
<comment type="caution">
    <text evidence="2">The sequence shown here is derived from an EMBL/GenBank/DDBJ whole genome shotgun (WGS) entry which is preliminary data.</text>
</comment>
<keyword evidence="3" id="KW-1185">Reference proteome</keyword>
<dbReference type="EMBL" id="QKYT01001052">
    <property type="protein sequence ID" value="RIA80084.1"/>
    <property type="molecule type" value="Genomic_DNA"/>
</dbReference>
<evidence type="ECO:0000313" key="2">
    <source>
        <dbReference type="EMBL" id="RIA80084.1"/>
    </source>
</evidence>
<gene>
    <name evidence="2" type="ORF">C1645_745497</name>
</gene>
<organism evidence="2 3">
    <name type="scientific">Glomus cerebriforme</name>
    <dbReference type="NCBI Taxonomy" id="658196"/>
    <lineage>
        <taxon>Eukaryota</taxon>
        <taxon>Fungi</taxon>
        <taxon>Fungi incertae sedis</taxon>
        <taxon>Mucoromycota</taxon>
        <taxon>Glomeromycotina</taxon>
        <taxon>Glomeromycetes</taxon>
        <taxon>Glomerales</taxon>
        <taxon>Glomeraceae</taxon>
        <taxon>Glomus</taxon>
    </lineage>
</organism>